<dbReference type="Proteomes" id="UP000324298">
    <property type="component" value="Unassembled WGS sequence"/>
</dbReference>
<dbReference type="PANTHER" id="PTHR35038:SF8">
    <property type="entry name" value="C-TYPE POLYHEME CYTOCHROME OMCC"/>
    <property type="match status" value="1"/>
</dbReference>
<feature type="signal peptide" evidence="2">
    <location>
        <begin position="1"/>
        <end position="20"/>
    </location>
</feature>
<name>A0A5A9XP43_9BACT</name>
<dbReference type="RefSeq" id="WP_149305527.1">
    <property type="nucleotide sequence ID" value="NZ_SRSD01000001.1"/>
</dbReference>
<reference evidence="3 4" key="1">
    <citation type="submission" date="2019-04" db="EMBL/GenBank/DDBJ databases">
        <title>Geobacter ruber sp. nov., ferric-reducing bacteria isolated from paddy soil.</title>
        <authorList>
            <person name="Xu Z."/>
            <person name="Masuda Y."/>
            <person name="Itoh H."/>
            <person name="Senoo K."/>
        </authorList>
    </citation>
    <scope>NUCLEOTIDE SEQUENCE [LARGE SCALE GENOMIC DNA]</scope>
    <source>
        <strain evidence="3 4">Red88</strain>
    </source>
</reference>
<protein>
    <submittedName>
        <fullName evidence="3">Uncharacterized protein</fullName>
    </submittedName>
</protein>
<accession>A0A5A9XP43</accession>
<evidence type="ECO:0000256" key="1">
    <source>
        <dbReference type="ARBA" id="ARBA00022729"/>
    </source>
</evidence>
<dbReference type="OrthoDB" id="9777268at2"/>
<evidence type="ECO:0000313" key="3">
    <source>
        <dbReference type="EMBL" id="KAA0894942.1"/>
    </source>
</evidence>
<gene>
    <name evidence="3" type="ORF">ET418_00010</name>
</gene>
<keyword evidence="1 2" id="KW-0732">Signal</keyword>
<dbReference type="AlphaFoldDB" id="A0A5A9XP43"/>
<organism evidence="3 4">
    <name type="scientific">Oryzomonas rubra</name>
    <dbReference type="NCBI Taxonomy" id="2509454"/>
    <lineage>
        <taxon>Bacteria</taxon>
        <taxon>Pseudomonadati</taxon>
        <taxon>Thermodesulfobacteriota</taxon>
        <taxon>Desulfuromonadia</taxon>
        <taxon>Geobacterales</taxon>
        <taxon>Geobacteraceae</taxon>
        <taxon>Oryzomonas</taxon>
    </lineage>
</organism>
<keyword evidence="4" id="KW-1185">Reference proteome</keyword>
<dbReference type="InterPro" id="IPR036280">
    <property type="entry name" value="Multihaem_cyt_sf"/>
</dbReference>
<dbReference type="Gene3D" id="1.10.1130.10">
    <property type="entry name" value="Flavocytochrome C3, Chain A"/>
    <property type="match status" value="2"/>
</dbReference>
<evidence type="ECO:0000256" key="2">
    <source>
        <dbReference type="SAM" id="SignalP"/>
    </source>
</evidence>
<sequence length="672" mass="71276">MQINKLSMMLLGALSCAVLLNGCGASSKEAGVLPSDVPKVDEALCAQCHGSSYNAQSGMPIYSEYVQSKHFKNSIGEVIGCQDCHGGGSQHNGVGPMPYPNPDTAGRCWACHQPAFIGAFGTPTAIEKAHFYNITGAGVHPAMFATTNFQKGCTACHEPHNPLLGLGAAERKAWAESGHGDINSTAFATEDFKQSTSCIRCHTSTGYSNFLAGLTGGTTGAYSDPFPAKTWAVAGDNGREVLTCRTCHVNDSFSVKAAPAFSAPYNSNKNPKLFPNVGTSDHCIACHSARESGDTIVAVTDFTNVSFKNSHYKAAAAIMYMSNAFINFTSLSAKVPTNTEGSALTFGAATYGRALLPNSNTIVSKATGAVTPGIAFGIYSGTTSTHRRLGTSAIDYSEDYLNPNVGGSLGIDTNGPCVTCHLKADNPVAATNGGVTFTPPPAGRPAHGHSLQIDDATGNELCLECHNDGPNLKGGDGAGNAITVQYHSFADLVNTQLTGQSDAFQNGLALIQQLLLTKWQISFDQANYPYFYDENLPLKGGKKQQVKDWTRGTNNQTLGKKVMGACFNFNLLTREPGAYVHGRTFSQRLVYDTIDFLDDGVMNFSTLTTARTLNPAIYNGYNVNVYVNNSLVPATQALATESMIWLSGTHYSQAKSGSATKATDFVPMKLHP</sequence>
<dbReference type="PROSITE" id="PS51257">
    <property type="entry name" value="PROKAR_LIPOPROTEIN"/>
    <property type="match status" value="1"/>
</dbReference>
<dbReference type="EMBL" id="SRSD01000001">
    <property type="protein sequence ID" value="KAA0894942.1"/>
    <property type="molecule type" value="Genomic_DNA"/>
</dbReference>
<dbReference type="InterPro" id="IPR051829">
    <property type="entry name" value="Multiheme_Cytochr_ET"/>
</dbReference>
<feature type="chain" id="PRO_5022831656" evidence="2">
    <location>
        <begin position="21"/>
        <end position="672"/>
    </location>
</feature>
<comment type="caution">
    <text evidence="3">The sequence shown here is derived from an EMBL/GenBank/DDBJ whole genome shotgun (WGS) entry which is preliminary data.</text>
</comment>
<dbReference type="PANTHER" id="PTHR35038">
    <property type="entry name" value="DISSIMILATORY SULFITE REDUCTASE SIRA"/>
    <property type="match status" value="1"/>
</dbReference>
<proteinExistence type="predicted"/>
<evidence type="ECO:0000313" key="4">
    <source>
        <dbReference type="Proteomes" id="UP000324298"/>
    </source>
</evidence>
<dbReference type="SUPFAM" id="SSF48695">
    <property type="entry name" value="Multiheme cytochromes"/>
    <property type="match status" value="1"/>
</dbReference>